<protein>
    <recommendedName>
        <fullName evidence="4">DUF4329 domain-containing protein</fullName>
    </recommendedName>
</protein>
<sequence>MKKIKYHAAKILPIALFLSLSSCHGTEDDLYPNNSERTDASRRMSVLEYPDIYEILKSEKVILEALNAWKEMLTYATHFSRREIGFFIYYRHSSNSYFIGEWVYGPLVPFTFGNEAYVNLGKPLFPYEVCAFYHCHPPYYGPDYRLTGASQEDENLAYKLDIPGFVFDYSYSSVWGTYDYETEADFPTTYVFGPRQRSPYKFY</sequence>
<accession>A0A4Z0V3T2</accession>
<evidence type="ECO:0000256" key="1">
    <source>
        <dbReference type="SAM" id="SignalP"/>
    </source>
</evidence>
<organism evidence="2 3">
    <name type="scientific">Duncaniella freteri</name>
    <dbReference type="NCBI Taxonomy" id="2530391"/>
    <lineage>
        <taxon>Bacteria</taxon>
        <taxon>Pseudomonadati</taxon>
        <taxon>Bacteroidota</taxon>
        <taxon>Bacteroidia</taxon>
        <taxon>Bacteroidales</taxon>
        <taxon>Muribaculaceae</taxon>
        <taxon>Duncaniella</taxon>
    </lineage>
</organism>
<evidence type="ECO:0000313" key="3">
    <source>
        <dbReference type="Proteomes" id="UP000297635"/>
    </source>
</evidence>
<dbReference type="RefSeq" id="WP_135470736.1">
    <property type="nucleotide sequence ID" value="NZ_CASGTF010000062.1"/>
</dbReference>
<dbReference type="AlphaFoldDB" id="A0A4Z0V3T2"/>
<evidence type="ECO:0008006" key="4">
    <source>
        <dbReference type="Google" id="ProtNLM"/>
    </source>
</evidence>
<keyword evidence="1" id="KW-0732">Signal</keyword>
<evidence type="ECO:0000313" key="2">
    <source>
        <dbReference type="EMBL" id="TGG39859.1"/>
    </source>
</evidence>
<keyword evidence="3" id="KW-1185">Reference proteome</keyword>
<gene>
    <name evidence="2" type="ORF">EZ315_03750</name>
</gene>
<name>A0A4Z0V3T2_9BACT</name>
<dbReference type="Proteomes" id="UP000297635">
    <property type="component" value="Unassembled WGS sequence"/>
</dbReference>
<dbReference type="GeneID" id="82148894"/>
<reference evidence="2 3" key="1">
    <citation type="submission" date="2019-02" db="EMBL/GenBank/DDBJ databases">
        <title>Isolation and identification of novel species under the genus Muribaculum.</title>
        <authorList>
            <person name="Miyake S."/>
            <person name="Ding Y."/>
            <person name="Low A."/>
            <person name="Soh M."/>
            <person name="Seedorf H."/>
        </authorList>
    </citation>
    <scope>NUCLEOTIDE SEQUENCE [LARGE SCALE GENOMIC DNA]</scope>
    <source>
        <strain evidence="2 3">TLL-A3</strain>
    </source>
</reference>
<dbReference type="EMBL" id="SJSA01000001">
    <property type="protein sequence ID" value="TGG39859.1"/>
    <property type="molecule type" value="Genomic_DNA"/>
</dbReference>
<dbReference type="PROSITE" id="PS51257">
    <property type="entry name" value="PROKAR_LIPOPROTEIN"/>
    <property type="match status" value="1"/>
</dbReference>
<comment type="caution">
    <text evidence="2">The sequence shown here is derived from an EMBL/GenBank/DDBJ whole genome shotgun (WGS) entry which is preliminary data.</text>
</comment>
<proteinExistence type="predicted"/>
<feature type="chain" id="PRO_5021286598" description="DUF4329 domain-containing protein" evidence="1">
    <location>
        <begin position="26"/>
        <end position="203"/>
    </location>
</feature>
<feature type="signal peptide" evidence="1">
    <location>
        <begin position="1"/>
        <end position="25"/>
    </location>
</feature>